<dbReference type="STRING" id="441112.SAMN04488094_1245"/>
<gene>
    <name evidence="2" type="ORF">SAMN04488094_1245</name>
</gene>
<keyword evidence="3" id="KW-1185">Reference proteome</keyword>
<protein>
    <submittedName>
        <fullName evidence="2">Uncharacterized protein</fullName>
    </submittedName>
</protein>
<evidence type="ECO:0000256" key="1">
    <source>
        <dbReference type="SAM" id="MobiDB-lite"/>
    </source>
</evidence>
<proteinExistence type="predicted"/>
<organism evidence="2 3">
    <name type="scientific">Tropicimonas isoalkanivorans</name>
    <dbReference type="NCBI Taxonomy" id="441112"/>
    <lineage>
        <taxon>Bacteria</taxon>
        <taxon>Pseudomonadati</taxon>
        <taxon>Pseudomonadota</taxon>
        <taxon>Alphaproteobacteria</taxon>
        <taxon>Rhodobacterales</taxon>
        <taxon>Roseobacteraceae</taxon>
        <taxon>Tropicimonas</taxon>
    </lineage>
</organism>
<evidence type="ECO:0000313" key="2">
    <source>
        <dbReference type="EMBL" id="SFD25776.1"/>
    </source>
</evidence>
<reference evidence="2 3" key="1">
    <citation type="submission" date="2016-10" db="EMBL/GenBank/DDBJ databases">
        <authorList>
            <person name="de Groot N.N."/>
        </authorList>
    </citation>
    <scope>NUCLEOTIDE SEQUENCE [LARGE SCALE GENOMIC DNA]</scope>
    <source>
        <strain evidence="2 3">DSM 19548</strain>
    </source>
</reference>
<sequence length="55" mass="6518">MAYDTDEISKRGTRETKRKRKPTWKSRLLKGAFWVAWGMGKLFDLIEWLSRLSGD</sequence>
<dbReference type="AlphaFoldDB" id="A0A1I1QUK3"/>
<dbReference type="Proteomes" id="UP000198728">
    <property type="component" value="Unassembled WGS sequence"/>
</dbReference>
<dbReference type="EMBL" id="FOLG01000024">
    <property type="protein sequence ID" value="SFD25776.1"/>
    <property type="molecule type" value="Genomic_DNA"/>
</dbReference>
<accession>A0A1I1QUK3</accession>
<name>A0A1I1QUK3_9RHOB</name>
<evidence type="ECO:0000313" key="3">
    <source>
        <dbReference type="Proteomes" id="UP000198728"/>
    </source>
</evidence>
<feature type="region of interest" description="Disordered" evidence="1">
    <location>
        <begin position="1"/>
        <end position="23"/>
    </location>
</feature>
<dbReference type="RefSeq" id="WP_177208457.1">
    <property type="nucleotide sequence ID" value="NZ_FOLG01000024.1"/>
</dbReference>